<organism evidence="1 2">
    <name type="scientific">Belliella buryatensis</name>
    <dbReference type="NCBI Taxonomy" id="1500549"/>
    <lineage>
        <taxon>Bacteria</taxon>
        <taxon>Pseudomonadati</taxon>
        <taxon>Bacteroidota</taxon>
        <taxon>Cytophagia</taxon>
        <taxon>Cytophagales</taxon>
        <taxon>Cyclobacteriaceae</taxon>
        <taxon>Belliella</taxon>
    </lineage>
</organism>
<evidence type="ECO:0000313" key="1">
    <source>
        <dbReference type="EMBL" id="SNS67713.1"/>
    </source>
</evidence>
<dbReference type="AlphaFoldDB" id="A0A239GGV8"/>
<sequence>MLLGLERITNNSNEFKSNYPFILNHPIRCDHAISKLVAITFQLSNFPHKFLPTIIYISRFSLILSHAMDGQLRYT</sequence>
<gene>
    <name evidence="1" type="ORF">SAMN06295967_1163</name>
</gene>
<keyword evidence="2" id="KW-1185">Reference proteome</keyword>
<proteinExistence type="predicted"/>
<dbReference type="EMBL" id="FZOK01000016">
    <property type="protein sequence ID" value="SNS67713.1"/>
    <property type="molecule type" value="Genomic_DNA"/>
</dbReference>
<protein>
    <submittedName>
        <fullName evidence="1">Uncharacterized protein</fullName>
    </submittedName>
</protein>
<dbReference type="Proteomes" id="UP000198480">
    <property type="component" value="Unassembled WGS sequence"/>
</dbReference>
<name>A0A239GGV8_9BACT</name>
<evidence type="ECO:0000313" key="2">
    <source>
        <dbReference type="Proteomes" id="UP000198480"/>
    </source>
</evidence>
<accession>A0A239GGV8</accession>
<reference evidence="2" key="1">
    <citation type="submission" date="2017-06" db="EMBL/GenBank/DDBJ databases">
        <authorList>
            <person name="Varghese N."/>
            <person name="Submissions S."/>
        </authorList>
    </citation>
    <scope>NUCLEOTIDE SEQUENCE [LARGE SCALE GENOMIC DNA]</scope>
    <source>
        <strain evidence="2">5C</strain>
    </source>
</reference>